<evidence type="ECO:0000256" key="1">
    <source>
        <dbReference type="SAM" id="MobiDB-lite"/>
    </source>
</evidence>
<protein>
    <submittedName>
        <fullName evidence="2">Uncharacterized protein</fullName>
    </submittedName>
</protein>
<name>A0A7G9YK39_9EURY</name>
<feature type="region of interest" description="Disordered" evidence="1">
    <location>
        <begin position="1"/>
        <end position="38"/>
    </location>
</feature>
<gene>
    <name evidence="2" type="ORF">AOAGBLIK_00005</name>
</gene>
<sequence>MQGETKMKAATTEAESTLNHSRKQSQGGLSKCKDIGSR</sequence>
<dbReference type="EMBL" id="MT631336">
    <property type="protein sequence ID" value="QNO48373.1"/>
    <property type="molecule type" value="Genomic_DNA"/>
</dbReference>
<dbReference type="AlphaFoldDB" id="A0A7G9YK39"/>
<feature type="compositionally biased region" description="Polar residues" evidence="1">
    <location>
        <begin position="13"/>
        <end position="28"/>
    </location>
</feature>
<accession>A0A7G9YK39</accession>
<reference evidence="2" key="1">
    <citation type="submission" date="2020-06" db="EMBL/GenBank/DDBJ databases">
        <title>Unique genomic features of the anaerobic methanotrophic archaea.</title>
        <authorList>
            <person name="Chadwick G.L."/>
            <person name="Skennerton C.T."/>
            <person name="Laso-Perez R."/>
            <person name="Leu A.O."/>
            <person name="Speth D.R."/>
            <person name="Yu H."/>
            <person name="Morgan-Lang C."/>
            <person name="Hatzenpichler R."/>
            <person name="Goudeau D."/>
            <person name="Malmstrom R."/>
            <person name="Brazelton W.J."/>
            <person name="Woyke T."/>
            <person name="Hallam S.J."/>
            <person name="Tyson G.W."/>
            <person name="Wegener G."/>
            <person name="Boetius A."/>
            <person name="Orphan V."/>
        </authorList>
    </citation>
    <scope>NUCLEOTIDE SEQUENCE</scope>
</reference>
<organism evidence="2">
    <name type="scientific">Candidatus Methanogaster sp. ANME-2c ERB4</name>
    <dbReference type="NCBI Taxonomy" id="2759911"/>
    <lineage>
        <taxon>Archaea</taxon>
        <taxon>Methanobacteriati</taxon>
        <taxon>Methanobacteriota</taxon>
        <taxon>Stenosarchaea group</taxon>
        <taxon>Methanomicrobia</taxon>
        <taxon>Methanosarcinales</taxon>
        <taxon>ANME-2 cluster</taxon>
        <taxon>Candidatus Methanogasteraceae</taxon>
        <taxon>Candidatus Methanogaster</taxon>
    </lineage>
</organism>
<proteinExistence type="predicted"/>
<evidence type="ECO:0000313" key="2">
    <source>
        <dbReference type="EMBL" id="QNO48373.1"/>
    </source>
</evidence>